<comment type="caution">
    <text evidence="10">The sequence shown here is derived from an EMBL/GenBank/DDBJ whole genome shotgun (WGS) entry which is preliminary data.</text>
</comment>
<keyword evidence="5 7" id="KW-0326">Glycosidase</keyword>
<evidence type="ECO:0000256" key="2">
    <source>
        <dbReference type="ARBA" id="ARBA00022801"/>
    </source>
</evidence>
<keyword evidence="3" id="KW-0136">Cellulose degradation</keyword>
<dbReference type="Proteomes" id="UP000323426">
    <property type="component" value="Unassembled WGS sequence"/>
</dbReference>
<reference evidence="10 11" key="1">
    <citation type="submission" date="2019-09" db="EMBL/GenBank/DDBJ databases">
        <title>Genome sequence and assembly of Adhaeribacter sp.</title>
        <authorList>
            <person name="Chhetri G."/>
        </authorList>
    </citation>
    <scope>NUCLEOTIDE SEQUENCE [LARGE SCALE GENOMIC DNA]</scope>
    <source>
        <strain evidence="10 11">DK36</strain>
    </source>
</reference>
<sequence>MYNPKLLKFFLMLLLSLTAICARTQAQGTMQVKGRFLYDPKGKQVILRGVNEMFIWSSDLTGEKTFAEIAKTGANVVRLVWLSSDDNPKGSAANLDKIISNCIAQGMIPMPELHGATGNWSKLQRQVDYWVKPEIVAVLKKHEPYLLLNIANEVGGWEIKDEQFREAYTSAITQIRNTGLKCPLVIDGTGWGQNIDILQANGPYLIQQDPQKNLLFSVHMWWTAPDGAKTRIINEIKESVAMNLPLIVGEFAPMGVGCKKYIDHKIIMEECQKNQIGWLAWSWGLQNNGDCALMDMTNDAQNGKFAGLVDWGLEVAVTDKYSIRNTAKKTRYFKRLSKKA</sequence>
<keyword evidence="4" id="KW-0119">Carbohydrate metabolism</keyword>
<dbReference type="InterPro" id="IPR017853">
    <property type="entry name" value="GH"/>
</dbReference>
<comment type="similarity">
    <text evidence="1 7">Belongs to the glycosyl hydrolase 5 (cellulase A) family.</text>
</comment>
<dbReference type="GO" id="GO:0005576">
    <property type="term" value="C:extracellular region"/>
    <property type="evidence" value="ECO:0007669"/>
    <property type="project" value="TreeGrafter"/>
</dbReference>
<name>A0A5M6DDG8_9BACT</name>
<feature type="chain" id="PRO_5024401582" evidence="8">
    <location>
        <begin position="22"/>
        <end position="340"/>
    </location>
</feature>
<feature type="signal peptide" evidence="8">
    <location>
        <begin position="1"/>
        <end position="21"/>
    </location>
</feature>
<dbReference type="RefSeq" id="WP_150089149.1">
    <property type="nucleotide sequence ID" value="NZ_VWSF01000011.1"/>
</dbReference>
<evidence type="ECO:0000256" key="5">
    <source>
        <dbReference type="ARBA" id="ARBA00023295"/>
    </source>
</evidence>
<dbReference type="GO" id="GO:0009986">
    <property type="term" value="C:cell surface"/>
    <property type="evidence" value="ECO:0007669"/>
    <property type="project" value="TreeGrafter"/>
</dbReference>
<dbReference type="Gene3D" id="3.20.20.80">
    <property type="entry name" value="Glycosidases"/>
    <property type="match status" value="1"/>
</dbReference>
<organism evidence="10 11">
    <name type="scientific">Adhaeribacter rhizoryzae</name>
    <dbReference type="NCBI Taxonomy" id="2607907"/>
    <lineage>
        <taxon>Bacteria</taxon>
        <taxon>Pseudomonadati</taxon>
        <taxon>Bacteroidota</taxon>
        <taxon>Cytophagia</taxon>
        <taxon>Cytophagales</taxon>
        <taxon>Hymenobacteraceae</taxon>
        <taxon>Adhaeribacter</taxon>
    </lineage>
</organism>
<dbReference type="GO" id="GO:0030245">
    <property type="term" value="P:cellulose catabolic process"/>
    <property type="evidence" value="ECO:0007669"/>
    <property type="project" value="UniProtKB-KW"/>
</dbReference>
<accession>A0A5M6DDG8</accession>
<dbReference type="InterPro" id="IPR050386">
    <property type="entry name" value="Glycosyl_hydrolase_5"/>
</dbReference>
<proteinExistence type="inferred from homology"/>
<evidence type="ECO:0000256" key="4">
    <source>
        <dbReference type="ARBA" id="ARBA00023277"/>
    </source>
</evidence>
<evidence type="ECO:0000256" key="3">
    <source>
        <dbReference type="ARBA" id="ARBA00023001"/>
    </source>
</evidence>
<keyword evidence="2 7" id="KW-0378">Hydrolase</keyword>
<keyword evidence="6" id="KW-0624">Polysaccharide degradation</keyword>
<gene>
    <name evidence="10" type="ORF">F0145_14525</name>
</gene>
<keyword evidence="8" id="KW-0732">Signal</keyword>
<evidence type="ECO:0000313" key="10">
    <source>
        <dbReference type="EMBL" id="KAA5544129.1"/>
    </source>
</evidence>
<dbReference type="PANTHER" id="PTHR31297:SF41">
    <property type="entry name" value="ENDOGLUCANASE, PUTATIVE (AFU_ORTHOLOGUE AFUA_5G01830)-RELATED"/>
    <property type="match status" value="1"/>
</dbReference>
<protein>
    <submittedName>
        <fullName evidence="10">Glycoside hydrolase family 5 protein</fullName>
    </submittedName>
</protein>
<dbReference type="SUPFAM" id="SSF51445">
    <property type="entry name" value="(Trans)glycosidases"/>
    <property type="match status" value="1"/>
</dbReference>
<evidence type="ECO:0000256" key="8">
    <source>
        <dbReference type="SAM" id="SignalP"/>
    </source>
</evidence>
<dbReference type="AlphaFoldDB" id="A0A5M6DDG8"/>
<dbReference type="InterPro" id="IPR001547">
    <property type="entry name" value="Glyco_hydro_5"/>
</dbReference>
<dbReference type="EMBL" id="VWSF01000011">
    <property type="protein sequence ID" value="KAA5544129.1"/>
    <property type="molecule type" value="Genomic_DNA"/>
</dbReference>
<dbReference type="Pfam" id="PF00150">
    <property type="entry name" value="Cellulase"/>
    <property type="match status" value="1"/>
</dbReference>
<dbReference type="PANTHER" id="PTHR31297">
    <property type="entry name" value="GLUCAN ENDO-1,6-BETA-GLUCOSIDASE B"/>
    <property type="match status" value="1"/>
</dbReference>
<evidence type="ECO:0000256" key="6">
    <source>
        <dbReference type="ARBA" id="ARBA00023326"/>
    </source>
</evidence>
<keyword evidence="11" id="KW-1185">Reference proteome</keyword>
<evidence type="ECO:0000259" key="9">
    <source>
        <dbReference type="Pfam" id="PF00150"/>
    </source>
</evidence>
<evidence type="ECO:0000313" key="11">
    <source>
        <dbReference type="Proteomes" id="UP000323426"/>
    </source>
</evidence>
<dbReference type="GO" id="GO:0008422">
    <property type="term" value="F:beta-glucosidase activity"/>
    <property type="evidence" value="ECO:0007669"/>
    <property type="project" value="TreeGrafter"/>
</dbReference>
<evidence type="ECO:0000256" key="7">
    <source>
        <dbReference type="RuleBase" id="RU361153"/>
    </source>
</evidence>
<feature type="domain" description="Glycoside hydrolase family 5" evidence="9">
    <location>
        <begin position="39"/>
        <end position="284"/>
    </location>
</feature>
<evidence type="ECO:0000256" key="1">
    <source>
        <dbReference type="ARBA" id="ARBA00005641"/>
    </source>
</evidence>